<dbReference type="RefSeq" id="WP_083728348.1">
    <property type="nucleotide sequence ID" value="NZ_FOUD01000001.1"/>
</dbReference>
<keyword evidence="2" id="KW-1185">Reference proteome</keyword>
<dbReference type="EMBL" id="MUBC01000035">
    <property type="protein sequence ID" value="ONM43113.1"/>
    <property type="molecule type" value="Genomic_DNA"/>
</dbReference>
<organism evidence="1 2">
    <name type="scientific">Halopseudomonas pachastrellae</name>
    <dbReference type="NCBI Taxonomy" id="254161"/>
    <lineage>
        <taxon>Bacteria</taxon>
        <taxon>Pseudomonadati</taxon>
        <taxon>Pseudomonadota</taxon>
        <taxon>Gammaproteobacteria</taxon>
        <taxon>Pseudomonadales</taxon>
        <taxon>Pseudomonadaceae</taxon>
        <taxon>Halopseudomonas</taxon>
    </lineage>
</organism>
<evidence type="ECO:0000313" key="2">
    <source>
        <dbReference type="Proteomes" id="UP000242847"/>
    </source>
</evidence>
<comment type="caution">
    <text evidence="1">The sequence shown here is derived from an EMBL/GenBank/DDBJ whole genome shotgun (WGS) entry which is preliminary data.</text>
</comment>
<gene>
    <name evidence="1" type="ORF">BXT89_14250</name>
</gene>
<accession>A0A1S8DCI6</accession>
<protein>
    <submittedName>
        <fullName evidence="1">Uncharacterized protein</fullName>
    </submittedName>
</protein>
<reference evidence="1 2" key="1">
    <citation type="submission" date="2017-01" db="EMBL/GenBank/DDBJ databases">
        <title>Draft genome sequence of Pseudomonas pachastrellae type strain CCUG 46540T from a deep sea.</title>
        <authorList>
            <person name="Gomila M."/>
            <person name="Mulet M."/>
            <person name="Lalucat J."/>
            <person name="Garcia-Valdes E."/>
        </authorList>
    </citation>
    <scope>NUCLEOTIDE SEQUENCE [LARGE SCALE GENOMIC DNA]</scope>
    <source>
        <strain evidence="1 2">CCUG 46540</strain>
    </source>
</reference>
<dbReference type="AlphaFoldDB" id="A0A1S8DCI6"/>
<proteinExistence type="predicted"/>
<evidence type="ECO:0000313" key="1">
    <source>
        <dbReference type="EMBL" id="ONM43113.1"/>
    </source>
</evidence>
<dbReference type="Proteomes" id="UP000242847">
    <property type="component" value="Unassembled WGS sequence"/>
</dbReference>
<name>A0A1S8DCI6_9GAMM</name>
<dbReference type="STRING" id="254161.SAMN05216256_10169"/>
<sequence>MRTSKSFRARKREHLTPLLYLPTWETMAAIDEMKPRKLRALLRVMAELNQFNCWWAEYQFAEIFRCRVIAQLGMATEKRRTN</sequence>